<evidence type="ECO:0000259" key="10">
    <source>
        <dbReference type="Pfam" id="PF00135"/>
    </source>
</evidence>
<dbReference type="AlphaFoldDB" id="A0A7R9L7Q1"/>
<dbReference type="SUPFAM" id="SSF53474">
    <property type="entry name" value="alpha/beta-Hydrolases"/>
    <property type="match status" value="1"/>
</dbReference>
<dbReference type="GO" id="GO:0019695">
    <property type="term" value="P:choline metabolic process"/>
    <property type="evidence" value="ECO:0007669"/>
    <property type="project" value="TreeGrafter"/>
</dbReference>
<protein>
    <recommendedName>
        <fullName evidence="9">Carboxylic ester hydrolase</fullName>
        <ecNumber evidence="9">3.1.1.-</ecNumber>
    </recommendedName>
</protein>
<keyword evidence="6" id="KW-0325">Glycoprotein</keyword>
<feature type="active site" description="Charge relay system" evidence="8">
    <location>
        <position position="468"/>
    </location>
</feature>
<evidence type="ECO:0000256" key="9">
    <source>
        <dbReference type="RuleBase" id="RU361235"/>
    </source>
</evidence>
<evidence type="ECO:0000256" key="4">
    <source>
        <dbReference type="ARBA" id="ARBA00022867"/>
    </source>
</evidence>
<organism evidence="11">
    <name type="scientific">Medioppia subpectinata</name>
    <dbReference type="NCBI Taxonomy" id="1979941"/>
    <lineage>
        <taxon>Eukaryota</taxon>
        <taxon>Metazoa</taxon>
        <taxon>Ecdysozoa</taxon>
        <taxon>Arthropoda</taxon>
        <taxon>Chelicerata</taxon>
        <taxon>Arachnida</taxon>
        <taxon>Acari</taxon>
        <taxon>Acariformes</taxon>
        <taxon>Sarcoptiformes</taxon>
        <taxon>Oribatida</taxon>
        <taxon>Brachypylina</taxon>
        <taxon>Oppioidea</taxon>
        <taxon>Oppiidae</taxon>
        <taxon>Medioppia</taxon>
    </lineage>
</organism>
<dbReference type="Proteomes" id="UP000759131">
    <property type="component" value="Unassembled WGS sequence"/>
</dbReference>
<dbReference type="InterPro" id="IPR000997">
    <property type="entry name" value="Cholinesterase"/>
</dbReference>
<dbReference type="GO" id="GO:0005615">
    <property type="term" value="C:extracellular space"/>
    <property type="evidence" value="ECO:0007669"/>
    <property type="project" value="TreeGrafter"/>
</dbReference>
<dbReference type="GO" id="GO:0003990">
    <property type="term" value="F:acetylcholinesterase activity"/>
    <property type="evidence" value="ECO:0007669"/>
    <property type="project" value="UniProtKB-EC"/>
</dbReference>
<keyword evidence="3 9" id="KW-0378">Hydrolase</keyword>
<dbReference type="Pfam" id="PF00135">
    <property type="entry name" value="COesterase"/>
    <property type="match status" value="1"/>
</dbReference>
<evidence type="ECO:0000256" key="7">
    <source>
        <dbReference type="ARBA" id="ARBA00048484"/>
    </source>
</evidence>
<dbReference type="EMBL" id="OC871814">
    <property type="protein sequence ID" value="CAD7635597.1"/>
    <property type="molecule type" value="Genomic_DNA"/>
</dbReference>
<comment type="catalytic activity">
    <reaction evidence="7">
        <text>acetylcholine + H2O = choline + acetate + H(+)</text>
        <dbReference type="Rhea" id="RHEA:17561"/>
        <dbReference type="ChEBI" id="CHEBI:15354"/>
        <dbReference type="ChEBI" id="CHEBI:15355"/>
        <dbReference type="ChEBI" id="CHEBI:15377"/>
        <dbReference type="ChEBI" id="CHEBI:15378"/>
        <dbReference type="ChEBI" id="CHEBI:30089"/>
        <dbReference type="EC" id="3.1.1.7"/>
    </reaction>
</comment>
<dbReference type="Gene3D" id="3.40.50.1820">
    <property type="entry name" value="alpha/beta hydrolase"/>
    <property type="match status" value="1"/>
</dbReference>
<dbReference type="GO" id="GO:0006581">
    <property type="term" value="P:acetylcholine catabolic process"/>
    <property type="evidence" value="ECO:0007669"/>
    <property type="project" value="TreeGrafter"/>
</dbReference>
<evidence type="ECO:0000256" key="2">
    <source>
        <dbReference type="ARBA" id="ARBA00022487"/>
    </source>
</evidence>
<dbReference type="InterPro" id="IPR019819">
    <property type="entry name" value="Carboxylesterase_B_CS"/>
</dbReference>
<dbReference type="EC" id="3.1.1.-" evidence="9"/>
<dbReference type="PANTHER" id="PTHR43918:SF4">
    <property type="entry name" value="CARBOXYLIC ESTER HYDROLASE"/>
    <property type="match status" value="1"/>
</dbReference>
<dbReference type="PRINTS" id="PR00878">
    <property type="entry name" value="CHOLNESTRASE"/>
</dbReference>
<feature type="domain" description="Carboxylesterase type B" evidence="10">
    <location>
        <begin position="10"/>
        <end position="537"/>
    </location>
</feature>
<feature type="active site" description="Charge relay system" evidence="8">
    <location>
        <position position="332"/>
    </location>
</feature>
<keyword evidence="4" id="KW-0531">Neurotransmitter degradation</keyword>
<keyword evidence="12" id="KW-1185">Reference proteome</keyword>
<sequence>MDGVSVCTVSVRVTNGLITGKVDTFNGTKLNVFLGIPYAKPPVGALRLKKPVPVNRSWTQPLDATQWPKACVHQKIHQNYFNVDMNEDCLYLNIWSPALPNSTETTALKPVMFWIHGGGLMWGSAVEKWYSGHVIAAMGDVVVVTFNYRLSTFGLLYTGAKHSSGAPGNMALWDQALALEWVVDNIANFGGDPTRITVFGESAGAISTSLHVVSPITRHLFQRAIVMSGAFTNAVCNANASERLWYERAVAIGCDVGDKTGKTSYEFTPEMIKCMRGLSADDLLKAKDLTYSPCELDFMIDGHFLPHNPIEMLKSGDHKKDMDLLIGTVVNEGSFLFPIMIDPVQFNKRHPKHMTYAEAREYAIRLADSLQSYLTHVSHRPPVGDIRIDGQQVADIYLNGLSNATKSEVFMQRMGQMYGDFRLGCPNKLFARYIHSGQPNSRVYEYYYSAKFAAGDQLFCADWMGVCHFDDIYIVFGLPFQEYDRYGRPERHISAQMIETFTRFAWTGRPARLSGADWPQYYTIAGNTVIAPYYEFSVEPKVDTNFGLNVKSVECEHLWYQYLN</sequence>
<dbReference type="InterPro" id="IPR029058">
    <property type="entry name" value="AB_hydrolase_fold"/>
</dbReference>
<reference evidence="11" key="1">
    <citation type="submission" date="2020-11" db="EMBL/GenBank/DDBJ databases">
        <authorList>
            <person name="Tran Van P."/>
        </authorList>
    </citation>
    <scope>NUCLEOTIDE SEQUENCE</scope>
</reference>
<dbReference type="OrthoDB" id="6846267at2759"/>
<accession>A0A7R9L7Q1</accession>
<dbReference type="EMBL" id="CAJPIZ010017239">
    <property type="protein sequence ID" value="CAG2116027.1"/>
    <property type="molecule type" value="Genomic_DNA"/>
</dbReference>
<gene>
    <name evidence="11" type="ORF">OSB1V03_LOCUS15988</name>
</gene>
<evidence type="ECO:0000256" key="3">
    <source>
        <dbReference type="ARBA" id="ARBA00022801"/>
    </source>
</evidence>
<keyword evidence="5" id="KW-1015">Disulfide bond</keyword>
<name>A0A7R9L7Q1_9ACAR</name>
<dbReference type="GO" id="GO:0005886">
    <property type="term" value="C:plasma membrane"/>
    <property type="evidence" value="ECO:0007669"/>
    <property type="project" value="TreeGrafter"/>
</dbReference>
<feature type="active site" description="Acyl-ester intermediate" evidence="8">
    <location>
        <position position="202"/>
    </location>
</feature>
<evidence type="ECO:0000256" key="6">
    <source>
        <dbReference type="ARBA" id="ARBA00023180"/>
    </source>
</evidence>
<dbReference type="InterPro" id="IPR002018">
    <property type="entry name" value="CarbesteraseB"/>
</dbReference>
<evidence type="ECO:0000256" key="1">
    <source>
        <dbReference type="ARBA" id="ARBA00005964"/>
    </source>
</evidence>
<dbReference type="InterPro" id="IPR050654">
    <property type="entry name" value="AChE-related_enzymes"/>
</dbReference>
<proteinExistence type="inferred from homology"/>
<evidence type="ECO:0000313" key="11">
    <source>
        <dbReference type="EMBL" id="CAD7635597.1"/>
    </source>
</evidence>
<dbReference type="PANTHER" id="PTHR43918">
    <property type="entry name" value="ACETYLCHOLINESTERASE"/>
    <property type="match status" value="1"/>
</dbReference>
<dbReference type="InterPro" id="IPR019826">
    <property type="entry name" value="Carboxylesterase_B_AS"/>
</dbReference>
<evidence type="ECO:0000256" key="5">
    <source>
        <dbReference type="ARBA" id="ARBA00023157"/>
    </source>
</evidence>
<comment type="similarity">
    <text evidence="1 9">Belongs to the type-B carboxylesterase/lipase family.</text>
</comment>
<evidence type="ECO:0000313" key="12">
    <source>
        <dbReference type="Proteomes" id="UP000759131"/>
    </source>
</evidence>
<dbReference type="PROSITE" id="PS00941">
    <property type="entry name" value="CARBOXYLESTERASE_B_2"/>
    <property type="match status" value="1"/>
</dbReference>
<dbReference type="PROSITE" id="PS00122">
    <property type="entry name" value="CARBOXYLESTERASE_B_1"/>
    <property type="match status" value="1"/>
</dbReference>
<keyword evidence="2" id="KW-0719">Serine esterase</keyword>
<evidence type="ECO:0000256" key="8">
    <source>
        <dbReference type="PIRSR" id="PIRSR600997-1"/>
    </source>
</evidence>